<organism evidence="1 2">
    <name type="scientific">Ambrosiozyma monospora</name>
    <name type="common">Yeast</name>
    <name type="synonym">Endomycopsis monosporus</name>
    <dbReference type="NCBI Taxonomy" id="43982"/>
    <lineage>
        <taxon>Eukaryota</taxon>
        <taxon>Fungi</taxon>
        <taxon>Dikarya</taxon>
        <taxon>Ascomycota</taxon>
        <taxon>Saccharomycotina</taxon>
        <taxon>Pichiomycetes</taxon>
        <taxon>Pichiales</taxon>
        <taxon>Pichiaceae</taxon>
        <taxon>Ambrosiozyma</taxon>
    </lineage>
</organism>
<dbReference type="EMBL" id="BSXS01012922">
    <property type="protein sequence ID" value="GMF03257.1"/>
    <property type="molecule type" value="Genomic_DNA"/>
</dbReference>
<evidence type="ECO:0000313" key="1">
    <source>
        <dbReference type="EMBL" id="GMF03257.1"/>
    </source>
</evidence>
<dbReference type="Proteomes" id="UP001165064">
    <property type="component" value="Unassembled WGS sequence"/>
</dbReference>
<protein>
    <submittedName>
        <fullName evidence="1">Unnamed protein product</fullName>
    </submittedName>
</protein>
<name>A0ACB5U7F4_AMBMO</name>
<gene>
    <name evidence="1" type="ORF">Amon02_001171700</name>
</gene>
<sequence>MLDGDYSVSSSESDSADSPQQQGKKGNRNGTTTPESSLLNCSHLTKLPIQNLHLLLYLLRFLNQMCKPENIQITKMPSSNLAKIFQLSFFKSDDFLFSSPLMMMNNATGGNGVYGGNPSAAKSADDLLESYKVNEQLLKFWIESSDHVFNSVKSTIAKDEQIYDLLNSPMEEELKLRTPRTATEDPFSLAVQSQMY</sequence>
<keyword evidence="2" id="KW-1185">Reference proteome</keyword>
<comment type="caution">
    <text evidence="1">The sequence shown here is derived from an EMBL/GenBank/DDBJ whole genome shotgun (WGS) entry which is preliminary data.</text>
</comment>
<proteinExistence type="predicted"/>
<reference evidence="1" key="1">
    <citation type="submission" date="2023-04" db="EMBL/GenBank/DDBJ databases">
        <title>Ambrosiozyma monospora NBRC 10751.</title>
        <authorList>
            <person name="Ichikawa N."/>
            <person name="Sato H."/>
            <person name="Tonouchi N."/>
        </authorList>
    </citation>
    <scope>NUCLEOTIDE SEQUENCE</scope>
    <source>
        <strain evidence="1">NBRC 10751</strain>
    </source>
</reference>
<evidence type="ECO:0000313" key="2">
    <source>
        <dbReference type="Proteomes" id="UP001165064"/>
    </source>
</evidence>
<accession>A0ACB5U7F4</accession>